<name>A0A380W3P0_AFIFE</name>
<dbReference type="OrthoDB" id="9791827at2"/>
<organism evidence="1 2">
    <name type="scientific">Afipia felis</name>
    <name type="common">Cat scratch disease bacillus</name>
    <dbReference type="NCBI Taxonomy" id="1035"/>
    <lineage>
        <taxon>Bacteria</taxon>
        <taxon>Pseudomonadati</taxon>
        <taxon>Pseudomonadota</taxon>
        <taxon>Alphaproteobacteria</taxon>
        <taxon>Hyphomicrobiales</taxon>
        <taxon>Nitrobacteraceae</taxon>
        <taxon>Afipia</taxon>
    </lineage>
</organism>
<sequence>MWPFTGVKTHKLDKHANSLKKRAIWLKARGVGRTKLGRLFIDALLFPTDVRLVYRWFVHFHKREPKLFKPKTFSDKIQVWKLFSRKDKHTLYSDKLAARDFVRSRCGDFVHIPKLYWTGYDLSLARTAELPNKFVIKPNHTSGDLIFVRDVTTFDWDGAIEKSKAWLASDFSLSVGDWVCRWIKPQLFIEELLEDSNGEVPLDYKFFCFNGKVHFVQVDFSRYSGHKQAFYDTNFNRLPLYIGHRNLFQPYTEQAEKPKNFDHMIKISEVLSKDEPFIRIDMYDGERPIMGEIGLHPHSGLATFDPPDWEIVFGALCK</sequence>
<dbReference type="InterPro" id="IPR029465">
    <property type="entry name" value="ATPgrasp_TupA"/>
</dbReference>
<evidence type="ECO:0000313" key="2">
    <source>
        <dbReference type="Proteomes" id="UP000254343"/>
    </source>
</evidence>
<dbReference type="Proteomes" id="UP000254343">
    <property type="component" value="Unassembled WGS sequence"/>
</dbReference>
<evidence type="ECO:0000313" key="1">
    <source>
        <dbReference type="EMBL" id="SUU83103.1"/>
    </source>
</evidence>
<evidence type="ECO:0008006" key="3">
    <source>
        <dbReference type="Google" id="ProtNLM"/>
    </source>
</evidence>
<reference evidence="1 2" key="1">
    <citation type="submission" date="2018-06" db="EMBL/GenBank/DDBJ databases">
        <authorList>
            <consortium name="Pathogen Informatics"/>
            <person name="Doyle S."/>
        </authorList>
    </citation>
    <scope>NUCLEOTIDE SEQUENCE [LARGE SCALE GENOMIC DNA]</scope>
    <source>
        <strain evidence="1 2">NCTC12722</strain>
    </source>
</reference>
<accession>A0A380W3P0</accession>
<protein>
    <recommendedName>
        <fullName evidence="3">TupA-like ATPgrasp</fullName>
    </recommendedName>
</protein>
<dbReference type="EMBL" id="UIGB01000001">
    <property type="protein sequence ID" value="SUU83103.1"/>
    <property type="molecule type" value="Genomic_DNA"/>
</dbReference>
<dbReference type="RefSeq" id="WP_002717884.1">
    <property type="nucleotide sequence ID" value="NZ_UFSI01000001.1"/>
</dbReference>
<dbReference type="Pfam" id="PF14305">
    <property type="entry name" value="ATPgrasp_TupA"/>
    <property type="match status" value="1"/>
</dbReference>
<gene>
    <name evidence="1" type="ORF">NCTC12722_00263</name>
</gene>
<dbReference type="AlphaFoldDB" id="A0A380W3P0"/>
<proteinExistence type="predicted"/>